<evidence type="ECO:0000256" key="12">
    <source>
        <dbReference type="HAMAP-Rule" id="MF_01346"/>
    </source>
</evidence>
<evidence type="ECO:0000256" key="10">
    <source>
        <dbReference type="ARBA" id="ARBA00023196"/>
    </source>
</evidence>
<evidence type="ECO:0000256" key="5">
    <source>
        <dbReference type="ARBA" id="ARBA00022741"/>
    </source>
</evidence>
<keyword evidence="6 12" id="KW-0067">ATP-binding</keyword>
<dbReference type="Gene3D" id="1.20.150.20">
    <property type="entry name" value="ATP synthase alpha/beta chain, C-terminal domain"/>
    <property type="match status" value="1"/>
</dbReference>
<dbReference type="Proteomes" id="UP000824239">
    <property type="component" value="Unassembled WGS sequence"/>
</dbReference>
<dbReference type="SUPFAM" id="SSF52540">
    <property type="entry name" value="P-loop containing nucleoside triphosphate hydrolases"/>
    <property type="match status" value="1"/>
</dbReference>
<comment type="similarity">
    <text evidence="2 12">Belongs to the ATPase alpha/beta chains family.</text>
</comment>
<dbReference type="GO" id="GO:0043531">
    <property type="term" value="F:ADP binding"/>
    <property type="evidence" value="ECO:0007669"/>
    <property type="project" value="TreeGrafter"/>
</dbReference>
<dbReference type="CDD" id="cd01132">
    <property type="entry name" value="F1-ATPase_alpha_CD"/>
    <property type="match status" value="1"/>
</dbReference>
<gene>
    <name evidence="12" type="primary">atpA</name>
    <name evidence="16" type="ORF">IAA53_04425</name>
</gene>
<keyword evidence="9 12" id="KW-0472">Membrane</keyword>
<dbReference type="NCBIfam" id="NF009884">
    <property type="entry name" value="PRK13343.1"/>
    <property type="match status" value="1"/>
</dbReference>
<keyword evidence="12" id="KW-0375">Hydrogen ion transport</keyword>
<feature type="binding site" evidence="12">
    <location>
        <begin position="168"/>
        <end position="175"/>
    </location>
    <ligand>
        <name>ATP</name>
        <dbReference type="ChEBI" id="CHEBI:30616"/>
    </ligand>
</feature>
<feature type="domain" description="ATPase F1/V1/A1 complex alpha/beta subunit nucleotide-binding" evidence="13">
    <location>
        <begin position="148"/>
        <end position="363"/>
    </location>
</feature>
<proteinExistence type="inferred from homology"/>
<keyword evidence="4 12" id="KW-1003">Cell membrane</keyword>
<keyword evidence="7 12" id="KW-1278">Translocase</keyword>
<evidence type="ECO:0000256" key="8">
    <source>
        <dbReference type="ARBA" id="ARBA00023065"/>
    </source>
</evidence>
<dbReference type="SUPFAM" id="SSF50615">
    <property type="entry name" value="N-terminal domain of alpha and beta subunits of F1 ATP synthase"/>
    <property type="match status" value="1"/>
</dbReference>
<evidence type="ECO:0000259" key="13">
    <source>
        <dbReference type="Pfam" id="PF00006"/>
    </source>
</evidence>
<dbReference type="InterPro" id="IPR004100">
    <property type="entry name" value="ATPase_F1/V1/A1_a/bsu_N"/>
</dbReference>
<name>A0A9D1DH38_9FIRM</name>
<reference evidence="16" key="1">
    <citation type="submission" date="2020-10" db="EMBL/GenBank/DDBJ databases">
        <authorList>
            <person name="Gilroy R."/>
        </authorList>
    </citation>
    <scope>NUCLEOTIDE SEQUENCE</scope>
    <source>
        <strain evidence="16">ChiBcec15-4380</strain>
    </source>
</reference>
<dbReference type="GO" id="GO:0046933">
    <property type="term" value="F:proton-transporting ATP synthase activity, rotational mechanism"/>
    <property type="evidence" value="ECO:0007669"/>
    <property type="project" value="UniProtKB-UniRule"/>
</dbReference>
<evidence type="ECO:0000256" key="11">
    <source>
        <dbReference type="ARBA" id="ARBA00023310"/>
    </source>
</evidence>
<feature type="domain" description="ATP synthase alpha subunit C-terminal" evidence="14">
    <location>
        <begin position="370"/>
        <end position="495"/>
    </location>
</feature>
<keyword evidence="5 12" id="KW-0547">Nucleotide-binding</keyword>
<evidence type="ECO:0000256" key="3">
    <source>
        <dbReference type="ARBA" id="ARBA00022448"/>
    </source>
</evidence>
<feature type="domain" description="ATPase F1/V1/A1 complex alpha/beta subunit N-terminal" evidence="15">
    <location>
        <begin position="25"/>
        <end position="92"/>
    </location>
</feature>
<evidence type="ECO:0000313" key="17">
    <source>
        <dbReference type="Proteomes" id="UP000824239"/>
    </source>
</evidence>
<comment type="catalytic activity">
    <reaction evidence="12">
        <text>ATP + H2O + 4 H(+)(in) = ADP + phosphate + 5 H(+)(out)</text>
        <dbReference type="Rhea" id="RHEA:57720"/>
        <dbReference type="ChEBI" id="CHEBI:15377"/>
        <dbReference type="ChEBI" id="CHEBI:15378"/>
        <dbReference type="ChEBI" id="CHEBI:30616"/>
        <dbReference type="ChEBI" id="CHEBI:43474"/>
        <dbReference type="ChEBI" id="CHEBI:456216"/>
        <dbReference type="EC" id="7.1.2.2"/>
    </reaction>
</comment>
<protein>
    <recommendedName>
        <fullName evidence="12">ATP synthase subunit alpha</fullName>
        <ecNumber evidence="12">7.1.2.2</ecNumber>
    </recommendedName>
    <alternativeName>
        <fullName evidence="12">ATP synthase F1 sector subunit alpha</fullName>
    </alternativeName>
    <alternativeName>
        <fullName evidence="12">F-ATPase subunit alpha</fullName>
    </alternativeName>
</protein>
<dbReference type="InterPro" id="IPR005294">
    <property type="entry name" value="ATP_synth_F1_asu"/>
</dbReference>
<evidence type="ECO:0000313" key="16">
    <source>
        <dbReference type="EMBL" id="HIR50520.1"/>
    </source>
</evidence>
<dbReference type="Pfam" id="PF00306">
    <property type="entry name" value="ATP-synt_ab_C"/>
    <property type="match status" value="1"/>
</dbReference>
<dbReference type="Gene3D" id="2.40.30.20">
    <property type="match status" value="1"/>
</dbReference>
<dbReference type="PROSITE" id="PS00152">
    <property type="entry name" value="ATPASE_ALPHA_BETA"/>
    <property type="match status" value="1"/>
</dbReference>
<keyword evidence="10 12" id="KW-0139">CF(1)</keyword>
<dbReference type="InterPro" id="IPR000194">
    <property type="entry name" value="ATPase_F1/V1/A1_a/bsu_nucl-bd"/>
</dbReference>
<dbReference type="PANTHER" id="PTHR48082">
    <property type="entry name" value="ATP SYNTHASE SUBUNIT ALPHA, MITOCHONDRIAL"/>
    <property type="match status" value="1"/>
</dbReference>
<dbReference type="Gene3D" id="3.40.50.300">
    <property type="entry name" value="P-loop containing nucleotide triphosphate hydrolases"/>
    <property type="match status" value="1"/>
</dbReference>
<comment type="subcellular location">
    <subcellularLocation>
        <location evidence="12">Cell membrane</location>
        <topology evidence="12">Peripheral membrane protein</topology>
    </subcellularLocation>
    <subcellularLocation>
        <location evidence="1">Membrane</location>
    </subcellularLocation>
</comment>
<feature type="site" description="Required for activity" evidence="12">
    <location>
        <position position="361"/>
    </location>
</feature>
<dbReference type="PANTHER" id="PTHR48082:SF2">
    <property type="entry name" value="ATP SYNTHASE SUBUNIT ALPHA, MITOCHONDRIAL"/>
    <property type="match status" value="1"/>
</dbReference>
<evidence type="ECO:0000259" key="14">
    <source>
        <dbReference type="Pfam" id="PF00306"/>
    </source>
</evidence>
<reference evidence="16" key="2">
    <citation type="journal article" date="2021" name="PeerJ">
        <title>Extensive microbial diversity within the chicken gut microbiome revealed by metagenomics and culture.</title>
        <authorList>
            <person name="Gilroy R."/>
            <person name="Ravi A."/>
            <person name="Getino M."/>
            <person name="Pursley I."/>
            <person name="Horton D.L."/>
            <person name="Alikhan N.F."/>
            <person name="Baker D."/>
            <person name="Gharbi K."/>
            <person name="Hall N."/>
            <person name="Watson M."/>
            <person name="Adriaenssens E.M."/>
            <person name="Foster-Nyarko E."/>
            <person name="Jarju S."/>
            <person name="Secka A."/>
            <person name="Antonio M."/>
            <person name="Oren A."/>
            <person name="Chaudhuri R.R."/>
            <person name="La Ragione R."/>
            <person name="Hildebrand F."/>
            <person name="Pallen M.J."/>
        </authorList>
    </citation>
    <scope>NUCLEOTIDE SEQUENCE</scope>
    <source>
        <strain evidence="16">ChiBcec15-4380</strain>
    </source>
</reference>
<keyword evidence="8 12" id="KW-0406">Ion transport</keyword>
<evidence type="ECO:0000256" key="9">
    <source>
        <dbReference type="ARBA" id="ARBA00023136"/>
    </source>
</evidence>
<accession>A0A9D1DH38</accession>
<evidence type="ECO:0000256" key="2">
    <source>
        <dbReference type="ARBA" id="ARBA00008936"/>
    </source>
</evidence>
<evidence type="ECO:0000259" key="15">
    <source>
        <dbReference type="Pfam" id="PF02874"/>
    </source>
</evidence>
<organism evidence="16 17">
    <name type="scientific">Candidatus Avoscillospira avicola</name>
    <dbReference type="NCBI Taxonomy" id="2840706"/>
    <lineage>
        <taxon>Bacteria</taxon>
        <taxon>Bacillati</taxon>
        <taxon>Bacillota</taxon>
        <taxon>Clostridia</taxon>
        <taxon>Eubacteriales</taxon>
        <taxon>Oscillospiraceae</taxon>
        <taxon>Oscillospiraceae incertae sedis</taxon>
        <taxon>Candidatus Avoscillospira</taxon>
    </lineage>
</organism>
<dbReference type="InterPro" id="IPR033732">
    <property type="entry name" value="ATP_synth_F1_a_nt-bd_dom"/>
</dbReference>
<dbReference type="InterPro" id="IPR036121">
    <property type="entry name" value="ATPase_F1/V1/A1_a/bsu_N_sf"/>
</dbReference>
<comment type="function">
    <text evidence="12">Produces ATP from ADP in the presence of a proton gradient across the membrane. The alpha chain is a regulatory subunit.</text>
</comment>
<keyword evidence="11 12" id="KW-0066">ATP synthesis</keyword>
<evidence type="ECO:0000256" key="1">
    <source>
        <dbReference type="ARBA" id="ARBA00004370"/>
    </source>
</evidence>
<dbReference type="EMBL" id="DVHE01000038">
    <property type="protein sequence ID" value="HIR50520.1"/>
    <property type="molecule type" value="Genomic_DNA"/>
</dbReference>
<dbReference type="GO" id="GO:0005886">
    <property type="term" value="C:plasma membrane"/>
    <property type="evidence" value="ECO:0007669"/>
    <property type="project" value="UniProtKB-SubCell"/>
</dbReference>
<dbReference type="NCBIfam" id="TIGR00962">
    <property type="entry name" value="atpA"/>
    <property type="match status" value="1"/>
</dbReference>
<dbReference type="Pfam" id="PF00006">
    <property type="entry name" value="ATP-synt_ab"/>
    <property type="match status" value="1"/>
</dbReference>
<comment type="caution">
    <text evidence="16">The sequence shown here is derived from an EMBL/GenBank/DDBJ whole genome shotgun (WGS) entry which is preliminary data.</text>
</comment>
<evidence type="ECO:0000256" key="6">
    <source>
        <dbReference type="ARBA" id="ARBA00022840"/>
    </source>
</evidence>
<dbReference type="SUPFAM" id="SSF47917">
    <property type="entry name" value="C-terminal domain of alpha and beta subunits of F1 ATP synthase"/>
    <property type="match status" value="1"/>
</dbReference>
<evidence type="ECO:0000256" key="7">
    <source>
        <dbReference type="ARBA" id="ARBA00022967"/>
    </source>
</evidence>
<dbReference type="EC" id="7.1.2.2" evidence="12"/>
<dbReference type="InterPro" id="IPR000793">
    <property type="entry name" value="ATP_synth_asu_C"/>
</dbReference>
<dbReference type="CDD" id="cd18113">
    <property type="entry name" value="ATP-synt_F1_alpha_C"/>
    <property type="match status" value="1"/>
</dbReference>
<keyword evidence="3 12" id="KW-0813">Transport</keyword>
<dbReference type="InterPro" id="IPR027417">
    <property type="entry name" value="P-loop_NTPase"/>
</dbReference>
<dbReference type="CDD" id="cd18116">
    <property type="entry name" value="ATP-synt_F1_alpha_N"/>
    <property type="match status" value="1"/>
</dbReference>
<dbReference type="HAMAP" id="MF_01346">
    <property type="entry name" value="ATP_synth_alpha_bact"/>
    <property type="match status" value="1"/>
</dbReference>
<evidence type="ECO:0000256" key="4">
    <source>
        <dbReference type="ARBA" id="ARBA00022475"/>
    </source>
</evidence>
<dbReference type="InterPro" id="IPR038376">
    <property type="entry name" value="ATP_synth_asu_C_sf"/>
</dbReference>
<dbReference type="Pfam" id="PF02874">
    <property type="entry name" value="ATP-synt_ab_N"/>
    <property type="match status" value="1"/>
</dbReference>
<dbReference type="GO" id="GO:0045259">
    <property type="term" value="C:proton-transporting ATP synthase complex"/>
    <property type="evidence" value="ECO:0007669"/>
    <property type="project" value="UniProtKB-KW"/>
</dbReference>
<dbReference type="FunFam" id="3.40.50.300:FF:000002">
    <property type="entry name" value="ATP synthase subunit alpha"/>
    <property type="match status" value="1"/>
</dbReference>
<dbReference type="InterPro" id="IPR020003">
    <property type="entry name" value="ATPase_a/bsu_AS"/>
</dbReference>
<sequence>MLQFDNAIGACLKERLRDYAPEMVTYEYGRVESVQDGIVHVSGLPHAKYGELLEFEGDVYGMALDMSLTGVGAALLGKADTVVPGSVVRGTGRVSDVAVGPELLGRVVDPIGRPLDGLPLKPSGYQEVERPAPAIMDRSPVDTPMETGILAIDSMIPIGRGQRELIIGDRQTGKTTIALSTMLNQNESGVICVYCAIGQKAASVANLVQQLTEAGAMAHSVVVAATAADSAALQYLAPYAACSIAESFMYQGKDVLVVYDDLSKHAVAYRTMSLLLRRPSGREAYPGDVFYLHSRLLERAAKLSAELGGGSMTALPIVETMAGDISAYIPTNVISITDGQIFLESELFHAGVRPAVNVGLSVSRVGRSAQHPAMRDVSGSLRLEVAQYRDMAVFAQFGADVDAETRRLLERGARMTELLKQPRQVILKLSAQVALLLAYGGNLLKDIPAKSIGGFETRLLEHLYDSCANVMRTIDTSKRLSPTGKRTLTAAISAFASAYEG</sequence>
<dbReference type="AlphaFoldDB" id="A0A9D1DH38"/>
<dbReference type="InterPro" id="IPR023366">
    <property type="entry name" value="ATP_synth_asu-like_sf"/>
</dbReference>
<dbReference type="GO" id="GO:0005524">
    <property type="term" value="F:ATP binding"/>
    <property type="evidence" value="ECO:0007669"/>
    <property type="project" value="UniProtKB-UniRule"/>
</dbReference>